<evidence type="ECO:0000313" key="2">
    <source>
        <dbReference type="EMBL" id="EYC40519.1"/>
    </source>
</evidence>
<proteinExistence type="predicted"/>
<feature type="region of interest" description="Disordered" evidence="1">
    <location>
        <begin position="56"/>
        <end position="76"/>
    </location>
</feature>
<organism evidence="2 3">
    <name type="scientific">Ancylostoma ceylanicum</name>
    <dbReference type="NCBI Taxonomy" id="53326"/>
    <lineage>
        <taxon>Eukaryota</taxon>
        <taxon>Metazoa</taxon>
        <taxon>Ecdysozoa</taxon>
        <taxon>Nematoda</taxon>
        <taxon>Chromadorea</taxon>
        <taxon>Rhabditida</taxon>
        <taxon>Rhabditina</taxon>
        <taxon>Rhabditomorpha</taxon>
        <taxon>Strongyloidea</taxon>
        <taxon>Ancylostomatidae</taxon>
        <taxon>Ancylostomatinae</taxon>
        <taxon>Ancylostoma</taxon>
    </lineage>
</organism>
<reference evidence="3" key="1">
    <citation type="journal article" date="2015" name="Nat. Genet.">
        <title>The genome and transcriptome of the zoonotic hookworm Ancylostoma ceylanicum identify infection-specific gene families.</title>
        <authorList>
            <person name="Schwarz E.M."/>
            <person name="Hu Y."/>
            <person name="Antoshechkin I."/>
            <person name="Miller M.M."/>
            <person name="Sternberg P.W."/>
            <person name="Aroian R.V."/>
        </authorList>
    </citation>
    <scope>NUCLEOTIDE SEQUENCE</scope>
    <source>
        <strain evidence="3">HY135</strain>
    </source>
</reference>
<dbReference type="Proteomes" id="UP000024635">
    <property type="component" value="Unassembled WGS sequence"/>
</dbReference>
<comment type="caution">
    <text evidence="2">The sequence shown here is derived from an EMBL/GenBank/DDBJ whole genome shotgun (WGS) entry which is preliminary data.</text>
</comment>
<keyword evidence="3" id="KW-1185">Reference proteome</keyword>
<dbReference type="OrthoDB" id="1920064at2759"/>
<protein>
    <submittedName>
        <fullName evidence="2">Uncharacterized protein</fullName>
    </submittedName>
</protein>
<evidence type="ECO:0000313" key="3">
    <source>
        <dbReference type="Proteomes" id="UP000024635"/>
    </source>
</evidence>
<gene>
    <name evidence="2" type="primary">Acey_s0608.g594</name>
    <name evidence="2" type="ORF">Y032_0608g594</name>
</gene>
<feature type="compositionally biased region" description="Basic residues" evidence="1">
    <location>
        <begin position="65"/>
        <end position="76"/>
    </location>
</feature>
<name>A0A016WL45_9BILA</name>
<evidence type="ECO:0000256" key="1">
    <source>
        <dbReference type="SAM" id="MobiDB-lite"/>
    </source>
</evidence>
<sequence>MTTPTPTFHSLSNTPQSATHGWLDYRKTRCEVVHMERTMSSGFAIGQFRELTDRKSLLSRNTNDHRRRSRLQHVAR</sequence>
<dbReference type="AlphaFoldDB" id="A0A016WL45"/>
<dbReference type="EMBL" id="JARK01000208">
    <property type="protein sequence ID" value="EYC40519.1"/>
    <property type="molecule type" value="Genomic_DNA"/>
</dbReference>
<accession>A0A016WL45</accession>